<feature type="signal peptide" evidence="3">
    <location>
        <begin position="1"/>
        <end position="18"/>
    </location>
</feature>
<comment type="caution">
    <text evidence="5">The sequence shown here is derived from an EMBL/GenBank/DDBJ whole genome shotgun (WGS) entry which is preliminary data.</text>
</comment>
<evidence type="ECO:0000313" key="5">
    <source>
        <dbReference type="EMBL" id="MBB5062965.1"/>
    </source>
</evidence>
<keyword evidence="2" id="KW-0472">Membrane</keyword>
<dbReference type="RefSeq" id="WP_184253775.1">
    <property type="nucleotide sequence ID" value="NZ_JACHIO010000004.1"/>
</dbReference>
<feature type="chain" id="PRO_5030796974" evidence="3">
    <location>
        <begin position="19"/>
        <end position="488"/>
    </location>
</feature>
<dbReference type="SUPFAM" id="SSF53300">
    <property type="entry name" value="vWA-like"/>
    <property type="match status" value="1"/>
</dbReference>
<organism evidence="5 6">
    <name type="scientific">Granulicella mallensis</name>
    <dbReference type="NCBI Taxonomy" id="940614"/>
    <lineage>
        <taxon>Bacteria</taxon>
        <taxon>Pseudomonadati</taxon>
        <taxon>Acidobacteriota</taxon>
        <taxon>Terriglobia</taxon>
        <taxon>Terriglobales</taxon>
        <taxon>Acidobacteriaceae</taxon>
        <taxon>Granulicella</taxon>
    </lineage>
</organism>
<dbReference type="CDD" id="cd00198">
    <property type="entry name" value="vWFA"/>
    <property type="match status" value="1"/>
</dbReference>
<dbReference type="SMART" id="SM00327">
    <property type="entry name" value="VWA"/>
    <property type="match status" value="1"/>
</dbReference>
<evidence type="ECO:0000256" key="2">
    <source>
        <dbReference type="SAM" id="Phobius"/>
    </source>
</evidence>
<dbReference type="EMBL" id="JACHIO010000004">
    <property type="protein sequence ID" value="MBB5062965.1"/>
    <property type="molecule type" value="Genomic_DNA"/>
</dbReference>
<dbReference type="InterPro" id="IPR002035">
    <property type="entry name" value="VWF_A"/>
</dbReference>
<keyword evidence="2" id="KW-1133">Transmembrane helix</keyword>
<dbReference type="PROSITE" id="PS50234">
    <property type="entry name" value="VWFA"/>
    <property type="match status" value="1"/>
</dbReference>
<feature type="region of interest" description="Disordered" evidence="1">
    <location>
        <begin position="420"/>
        <end position="488"/>
    </location>
</feature>
<evidence type="ECO:0000313" key="6">
    <source>
        <dbReference type="Proteomes" id="UP000584867"/>
    </source>
</evidence>
<feature type="transmembrane region" description="Helical" evidence="2">
    <location>
        <begin position="386"/>
        <end position="407"/>
    </location>
</feature>
<evidence type="ECO:0000256" key="3">
    <source>
        <dbReference type="SAM" id="SignalP"/>
    </source>
</evidence>
<feature type="compositionally biased region" description="Polar residues" evidence="1">
    <location>
        <begin position="433"/>
        <end position="448"/>
    </location>
</feature>
<name>A0A7W7ZN23_9BACT</name>
<dbReference type="Proteomes" id="UP000584867">
    <property type="component" value="Unassembled WGS sequence"/>
</dbReference>
<protein>
    <submittedName>
        <fullName evidence="5">Mg-chelatase subunit ChlD</fullName>
    </submittedName>
</protein>
<gene>
    <name evidence="5" type="ORF">HDF15_001302</name>
</gene>
<keyword evidence="2" id="KW-0812">Transmembrane</keyword>
<dbReference type="AlphaFoldDB" id="A0A7W7ZN23"/>
<evidence type="ECO:0000256" key="1">
    <source>
        <dbReference type="SAM" id="MobiDB-lite"/>
    </source>
</evidence>
<accession>A0A7W7ZN23</accession>
<feature type="compositionally biased region" description="Polar residues" evidence="1">
    <location>
        <begin position="460"/>
        <end position="473"/>
    </location>
</feature>
<proteinExistence type="predicted"/>
<evidence type="ECO:0000259" key="4">
    <source>
        <dbReference type="PROSITE" id="PS50234"/>
    </source>
</evidence>
<feature type="domain" description="VWFA" evidence="4">
    <location>
        <begin position="105"/>
        <end position="283"/>
    </location>
</feature>
<keyword evidence="3" id="KW-0732">Signal</keyword>
<dbReference type="InterPro" id="IPR036465">
    <property type="entry name" value="vWFA_dom_sf"/>
</dbReference>
<reference evidence="5 6" key="1">
    <citation type="submission" date="2020-08" db="EMBL/GenBank/DDBJ databases">
        <title>Genomic Encyclopedia of Type Strains, Phase IV (KMG-V): Genome sequencing to study the core and pangenomes of soil and plant-associated prokaryotes.</title>
        <authorList>
            <person name="Whitman W."/>
        </authorList>
    </citation>
    <scope>NUCLEOTIDE SEQUENCE [LARGE SCALE GENOMIC DNA]</scope>
    <source>
        <strain evidence="5 6">X5P3</strain>
    </source>
</reference>
<sequence length="488" mass="51474">MKIIQHLAVLTCAAAAIAAAQQPAKPSRLLLTSPPQLVDCAPVMQSPCMSAAVTPGDAEGKPAPVTLPAASQLAGAFTLQSASGEAKPFYASAGSGPDAGQHTNVVLMLVDISGSMNQPMSGGSTRFQSLKSAIAQFLAGMQEGSDRVAIVPFESHNVVSTIRSAVFTTHRADVLAQLNALPAPGPKNNTALYQAVFSGVDSMKGELASLQHEGATLAELQPHLIVMTDGKNEVAPGDDPQLLNGDLGLQQAVAQVQTSNLDTIGIGFGDKNDIDAGALQKLTKRFFYAADANQLLAALHVSRSAVSHSIQITWPLSEANRVALMGRDQIWTPSMQLEDGSVLTGDPLRLIVPATNAPAYDRAASPQELEALIATHPPANSGWSSVLVHLLLYLGASAILLILWFWVPRLIWGEQYSSSVPDRSRRWSSDRSGVTSASGVQVRSTSNLPAGFTPELESASPLQRSAAQTTQVLPRSEASRTRLTFDQN</sequence>
<dbReference type="Gene3D" id="3.40.50.410">
    <property type="entry name" value="von Willebrand factor, type A domain"/>
    <property type="match status" value="1"/>
</dbReference>
<dbReference type="Pfam" id="PF00092">
    <property type="entry name" value="VWA"/>
    <property type="match status" value="1"/>
</dbReference>